<dbReference type="GO" id="GO:0009379">
    <property type="term" value="C:Holliday junction helicase complex"/>
    <property type="evidence" value="ECO:0007669"/>
    <property type="project" value="InterPro"/>
</dbReference>
<dbReference type="STRING" id="1798680.A3J66_02545"/>
<accession>A0A1F6M8G0</accession>
<dbReference type="InterPro" id="IPR003583">
    <property type="entry name" value="Hlx-hairpin-Hlx_DNA-bd_motif"/>
</dbReference>
<dbReference type="SMART" id="SM00278">
    <property type="entry name" value="HhH1"/>
    <property type="match status" value="2"/>
</dbReference>
<dbReference type="Gene3D" id="2.40.50.140">
    <property type="entry name" value="Nucleic acid-binding proteins"/>
    <property type="match status" value="1"/>
</dbReference>
<dbReference type="EMBL" id="MFQB01000022">
    <property type="protein sequence ID" value="OGH67881.1"/>
    <property type="molecule type" value="Genomic_DNA"/>
</dbReference>
<dbReference type="GO" id="GO:0048476">
    <property type="term" value="C:Holliday junction resolvase complex"/>
    <property type="evidence" value="ECO:0007669"/>
    <property type="project" value="UniProtKB-UniRule"/>
</dbReference>
<gene>
    <name evidence="6" type="primary">ruvA</name>
    <name evidence="8" type="ORF">A3J66_02545</name>
</gene>
<dbReference type="InterPro" id="IPR012340">
    <property type="entry name" value="NA-bd_OB-fold"/>
</dbReference>
<dbReference type="NCBIfam" id="TIGR00084">
    <property type="entry name" value="ruvA"/>
    <property type="match status" value="1"/>
</dbReference>
<dbReference type="InterPro" id="IPR013849">
    <property type="entry name" value="DNA_helicase_Holl-junc_RuvA_I"/>
</dbReference>
<dbReference type="Gene3D" id="1.10.150.20">
    <property type="entry name" value="5' to 3' exonuclease, C-terminal subdomain"/>
    <property type="match status" value="1"/>
</dbReference>
<keyword evidence="8" id="KW-0067">ATP-binding</keyword>
<keyword evidence="4 6" id="KW-0233">DNA recombination</keyword>
<evidence type="ECO:0000256" key="2">
    <source>
        <dbReference type="ARBA" id="ARBA00022763"/>
    </source>
</evidence>
<comment type="subunit">
    <text evidence="6">Homotetramer. Forms an RuvA(8)-RuvB(12)-Holliday junction (HJ) complex. HJ DNA is sandwiched between 2 RuvA tetramers; dsDNA enters through RuvA and exits via RuvB. An RuvB hexamer assembles on each DNA strand where it exits the tetramer. Each RuvB hexamer is contacted by two RuvA subunits (via domain III) on 2 adjacent RuvB subunits; this complex drives branch migration. In the full resolvosome a probable DNA-RuvA(4)-RuvB(12)-RuvC(2) complex forms which resolves the HJ.</text>
</comment>
<keyword evidence="8" id="KW-0547">Nucleotide-binding</keyword>
<evidence type="ECO:0000256" key="1">
    <source>
        <dbReference type="ARBA" id="ARBA00022490"/>
    </source>
</evidence>
<dbReference type="GO" id="GO:0005737">
    <property type="term" value="C:cytoplasm"/>
    <property type="evidence" value="ECO:0007669"/>
    <property type="project" value="UniProtKB-SubCell"/>
</dbReference>
<evidence type="ECO:0000256" key="6">
    <source>
        <dbReference type="HAMAP-Rule" id="MF_00031"/>
    </source>
</evidence>
<dbReference type="InterPro" id="IPR010994">
    <property type="entry name" value="RuvA_2-like"/>
</dbReference>
<dbReference type="AlphaFoldDB" id="A0A1F6M8G0"/>
<comment type="caution">
    <text evidence="6">Lacks conserved residue(s) required for the propagation of feature annotation.</text>
</comment>
<dbReference type="Gene3D" id="1.10.8.10">
    <property type="entry name" value="DNA helicase RuvA subunit, C-terminal domain"/>
    <property type="match status" value="1"/>
</dbReference>
<proteinExistence type="inferred from homology"/>
<comment type="subcellular location">
    <subcellularLocation>
        <location evidence="6">Cytoplasm</location>
    </subcellularLocation>
</comment>
<dbReference type="GO" id="GO:0006310">
    <property type="term" value="P:DNA recombination"/>
    <property type="evidence" value="ECO:0007669"/>
    <property type="project" value="UniProtKB-UniRule"/>
</dbReference>
<dbReference type="InterPro" id="IPR000085">
    <property type="entry name" value="RuvA"/>
</dbReference>
<dbReference type="InterPro" id="IPR036267">
    <property type="entry name" value="RuvA_C_sf"/>
</dbReference>
<reference evidence="8 9" key="1">
    <citation type="journal article" date="2016" name="Nat. Commun.">
        <title>Thousands of microbial genomes shed light on interconnected biogeochemical processes in an aquifer system.</title>
        <authorList>
            <person name="Anantharaman K."/>
            <person name="Brown C.T."/>
            <person name="Hug L.A."/>
            <person name="Sharon I."/>
            <person name="Castelle C.J."/>
            <person name="Probst A.J."/>
            <person name="Thomas B.C."/>
            <person name="Singh A."/>
            <person name="Wilkins M.J."/>
            <person name="Karaoz U."/>
            <person name="Brodie E.L."/>
            <person name="Williams K.H."/>
            <person name="Hubbard S.S."/>
            <person name="Banfield J.F."/>
        </authorList>
    </citation>
    <scope>NUCLEOTIDE SEQUENCE [LARGE SCALE GENOMIC DNA]</scope>
</reference>
<evidence type="ECO:0000256" key="3">
    <source>
        <dbReference type="ARBA" id="ARBA00023125"/>
    </source>
</evidence>
<keyword evidence="5 6" id="KW-0234">DNA repair</keyword>
<evidence type="ECO:0000256" key="4">
    <source>
        <dbReference type="ARBA" id="ARBA00023172"/>
    </source>
</evidence>
<dbReference type="GO" id="GO:0009378">
    <property type="term" value="F:four-way junction helicase activity"/>
    <property type="evidence" value="ECO:0007669"/>
    <property type="project" value="InterPro"/>
</dbReference>
<dbReference type="Pfam" id="PF14520">
    <property type="entry name" value="HHH_5"/>
    <property type="match status" value="1"/>
</dbReference>
<feature type="region of interest" description="Domain III" evidence="6">
    <location>
        <begin position="145"/>
        <end position="188"/>
    </location>
</feature>
<dbReference type="Proteomes" id="UP000176282">
    <property type="component" value="Unassembled WGS sequence"/>
</dbReference>
<keyword evidence="2 6" id="KW-0227">DNA damage</keyword>
<dbReference type="Pfam" id="PF01330">
    <property type="entry name" value="RuvA_N"/>
    <property type="match status" value="1"/>
</dbReference>
<dbReference type="InterPro" id="IPR011114">
    <property type="entry name" value="RuvA_C"/>
</dbReference>
<keyword evidence="1 6" id="KW-0963">Cytoplasm</keyword>
<evidence type="ECO:0000313" key="8">
    <source>
        <dbReference type="EMBL" id="OGH67881.1"/>
    </source>
</evidence>
<dbReference type="HAMAP" id="MF_00031">
    <property type="entry name" value="DNA_HJ_migration_RuvA"/>
    <property type="match status" value="1"/>
</dbReference>
<dbReference type="Pfam" id="PF07499">
    <property type="entry name" value="RuvA_C"/>
    <property type="match status" value="1"/>
</dbReference>
<dbReference type="SUPFAM" id="SSF46929">
    <property type="entry name" value="DNA helicase RuvA subunit, C-terminal domain"/>
    <property type="match status" value="1"/>
</dbReference>
<dbReference type="GO" id="GO:0006281">
    <property type="term" value="P:DNA repair"/>
    <property type="evidence" value="ECO:0007669"/>
    <property type="project" value="UniProtKB-UniRule"/>
</dbReference>
<keyword evidence="8" id="KW-0347">Helicase</keyword>
<evidence type="ECO:0000259" key="7">
    <source>
        <dbReference type="SMART" id="SM00278"/>
    </source>
</evidence>
<feature type="domain" description="Helix-hairpin-helix DNA-binding motif class 1" evidence="7">
    <location>
        <begin position="106"/>
        <end position="125"/>
    </location>
</feature>
<protein>
    <recommendedName>
        <fullName evidence="6">Holliday junction branch migration complex subunit RuvA</fullName>
    </recommendedName>
</protein>
<organism evidence="8 9">
    <name type="scientific">Candidatus Magasanikbacteria bacterium RIFCSPHIGHO2_02_FULL_47_14</name>
    <dbReference type="NCBI Taxonomy" id="1798680"/>
    <lineage>
        <taxon>Bacteria</taxon>
        <taxon>Candidatus Magasanikiibacteriota</taxon>
    </lineage>
</organism>
<keyword evidence="8" id="KW-0378">Hydrolase</keyword>
<comment type="domain">
    <text evidence="6">Has three domains with a flexible linker between the domains II and III and assumes an 'L' shape. Domain III is highly mobile and contacts RuvB.</text>
</comment>
<dbReference type="GO" id="GO:0000400">
    <property type="term" value="F:four-way junction DNA binding"/>
    <property type="evidence" value="ECO:0007669"/>
    <property type="project" value="UniProtKB-UniRule"/>
</dbReference>
<comment type="caution">
    <text evidence="8">The sequence shown here is derived from an EMBL/GenBank/DDBJ whole genome shotgun (WGS) entry which is preliminary data.</text>
</comment>
<feature type="domain" description="Helix-hairpin-helix DNA-binding motif class 1" evidence="7">
    <location>
        <begin position="71"/>
        <end position="90"/>
    </location>
</feature>
<keyword evidence="3 6" id="KW-0238">DNA-binding</keyword>
<evidence type="ECO:0000313" key="9">
    <source>
        <dbReference type="Proteomes" id="UP000176282"/>
    </source>
</evidence>
<comment type="similarity">
    <text evidence="6">Belongs to the RuvA family.</text>
</comment>
<evidence type="ECO:0000256" key="5">
    <source>
        <dbReference type="ARBA" id="ARBA00023204"/>
    </source>
</evidence>
<dbReference type="CDD" id="cd14332">
    <property type="entry name" value="UBA_RuvA_C"/>
    <property type="match status" value="1"/>
</dbReference>
<name>A0A1F6M8G0_9BACT</name>
<sequence>MIFSLRGTVAYVNKQTVGVETAAGIGYEVTLARVSGIARGQEIYLYTYFKVSDSSQELFGFQTLEEKGFFEMLLTVQGVGPKTAMHILSLGALSDLQTAIVRGDVPYLTSIQGLGKKIAERVVVELKNKLSAAGSEAAVVDSGVLSEVVDALVGFGYSREEAKEMVSGVDTGGRNTESVLKAVLQRKK</sequence>
<dbReference type="SUPFAM" id="SSF47781">
    <property type="entry name" value="RuvA domain 2-like"/>
    <property type="match status" value="1"/>
</dbReference>
<comment type="function">
    <text evidence="6">The RuvA-RuvB-RuvC complex processes Holliday junction (HJ) DNA during genetic recombination and DNA repair, while the RuvA-RuvB complex plays an important role in the rescue of blocked DNA replication forks via replication fork reversal (RFR). RuvA specifically binds to HJ cruciform DNA, conferring on it an open structure. The RuvB hexamer acts as an ATP-dependent pump, pulling dsDNA into and through the RuvAB complex. HJ branch migration allows RuvC to scan DNA until it finds its consensus sequence, where it cleaves and resolves the cruciform DNA.</text>
</comment>
<dbReference type="GO" id="GO:0005524">
    <property type="term" value="F:ATP binding"/>
    <property type="evidence" value="ECO:0007669"/>
    <property type="project" value="InterPro"/>
</dbReference>
<dbReference type="SUPFAM" id="SSF50249">
    <property type="entry name" value="Nucleic acid-binding proteins"/>
    <property type="match status" value="1"/>
</dbReference>